<organism evidence="2 3">
    <name type="scientific">Acanthoscelides obtectus</name>
    <name type="common">Bean weevil</name>
    <name type="synonym">Bruchus obtectus</name>
    <dbReference type="NCBI Taxonomy" id="200917"/>
    <lineage>
        <taxon>Eukaryota</taxon>
        <taxon>Metazoa</taxon>
        <taxon>Ecdysozoa</taxon>
        <taxon>Arthropoda</taxon>
        <taxon>Hexapoda</taxon>
        <taxon>Insecta</taxon>
        <taxon>Pterygota</taxon>
        <taxon>Neoptera</taxon>
        <taxon>Endopterygota</taxon>
        <taxon>Coleoptera</taxon>
        <taxon>Polyphaga</taxon>
        <taxon>Cucujiformia</taxon>
        <taxon>Chrysomeloidea</taxon>
        <taxon>Chrysomelidae</taxon>
        <taxon>Bruchinae</taxon>
        <taxon>Bruchini</taxon>
        <taxon>Acanthoscelides</taxon>
    </lineage>
</organism>
<sequence>MDKETNIDNNILIALVQARPVLWDKTLDIFKGRCATREAWSQVCCELNEDFKEMESKGKNESRTVA</sequence>
<dbReference type="OrthoDB" id="10071528at2759"/>
<reference evidence="2" key="1">
    <citation type="submission" date="2022-03" db="EMBL/GenBank/DDBJ databases">
        <authorList>
            <person name="Sayadi A."/>
        </authorList>
    </citation>
    <scope>NUCLEOTIDE SEQUENCE</scope>
</reference>
<dbReference type="Proteomes" id="UP001152888">
    <property type="component" value="Unassembled WGS sequence"/>
</dbReference>
<protein>
    <recommendedName>
        <fullName evidence="1">MADF domain-containing protein</fullName>
    </recommendedName>
</protein>
<name>A0A9P0LZZ0_ACAOB</name>
<proteinExistence type="predicted"/>
<evidence type="ECO:0000313" key="3">
    <source>
        <dbReference type="Proteomes" id="UP001152888"/>
    </source>
</evidence>
<feature type="domain" description="MADF" evidence="1">
    <location>
        <begin position="11"/>
        <end position="66"/>
    </location>
</feature>
<evidence type="ECO:0000313" key="2">
    <source>
        <dbReference type="EMBL" id="CAH2002782.1"/>
    </source>
</evidence>
<evidence type="ECO:0000259" key="1">
    <source>
        <dbReference type="PROSITE" id="PS51029"/>
    </source>
</evidence>
<dbReference type="PROSITE" id="PS51029">
    <property type="entry name" value="MADF"/>
    <property type="match status" value="1"/>
</dbReference>
<accession>A0A9P0LZZ0</accession>
<dbReference type="AlphaFoldDB" id="A0A9P0LZZ0"/>
<dbReference type="Pfam" id="PF10545">
    <property type="entry name" value="MADF_DNA_bdg"/>
    <property type="match status" value="1"/>
</dbReference>
<keyword evidence="3" id="KW-1185">Reference proteome</keyword>
<comment type="caution">
    <text evidence="2">The sequence shown here is derived from an EMBL/GenBank/DDBJ whole genome shotgun (WGS) entry which is preliminary data.</text>
</comment>
<dbReference type="EMBL" id="CAKOFQ010007511">
    <property type="protein sequence ID" value="CAH2002782.1"/>
    <property type="molecule type" value="Genomic_DNA"/>
</dbReference>
<gene>
    <name evidence="2" type="ORF">ACAOBT_LOCUS26982</name>
</gene>
<dbReference type="InterPro" id="IPR006578">
    <property type="entry name" value="MADF-dom"/>
</dbReference>